<keyword evidence="1" id="KW-0472">Membrane</keyword>
<keyword evidence="1" id="KW-1133">Transmembrane helix</keyword>
<dbReference type="EMBL" id="SRPY01000420">
    <property type="protein sequence ID" value="KAG5924306.1"/>
    <property type="molecule type" value="Genomic_DNA"/>
</dbReference>
<proteinExistence type="predicted"/>
<gene>
    <name evidence="2" type="ORF">E4U42_004697</name>
</gene>
<reference evidence="2" key="1">
    <citation type="journal article" date="2020" name="bioRxiv">
        <title>Whole genome comparisons of ergot fungi reveals the divergence and evolution of species within the genus Claviceps are the result of varying mechanisms driving genome evolution and host range expansion.</title>
        <authorList>
            <person name="Wyka S.A."/>
            <person name="Mondo S.J."/>
            <person name="Liu M."/>
            <person name="Dettman J."/>
            <person name="Nalam V."/>
            <person name="Broders K.D."/>
        </authorList>
    </citation>
    <scope>NUCLEOTIDE SEQUENCE</scope>
    <source>
        <strain evidence="2">CCC 489</strain>
    </source>
</reference>
<feature type="transmembrane region" description="Helical" evidence="1">
    <location>
        <begin position="20"/>
        <end position="43"/>
    </location>
</feature>
<protein>
    <submittedName>
        <fullName evidence="2">Uncharacterized protein</fullName>
    </submittedName>
</protein>
<dbReference type="AlphaFoldDB" id="A0A8K0J736"/>
<keyword evidence="3" id="KW-1185">Reference proteome</keyword>
<evidence type="ECO:0000256" key="1">
    <source>
        <dbReference type="SAM" id="Phobius"/>
    </source>
</evidence>
<evidence type="ECO:0000313" key="2">
    <source>
        <dbReference type="EMBL" id="KAG5924306.1"/>
    </source>
</evidence>
<name>A0A8K0J736_9HYPO</name>
<keyword evidence="1" id="KW-0812">Transmembrane</keyword>
<organism evidence="2 3">
    <name type="scientific">Claviceps africana</name>
    <dbReference type="NCBI Taxonomy" id="83212"/>
    <lineage>
        <taxon>Eukaryota</taxon>
        <taxon>Fungi</taxon>
        <taxon>Dikarya</taxon>
        <taxon>Ascomycota</taxon>
        <taxon>Pezizomycotina</taxon>
        <taxon>Sordariomycetes</taxon>
        <taxon>Hypocreomycetidae</taxon>
        <taxon>Hypocreales</taxon>
        <taxon>Clavicipitaceae</taxon>
        <taxon>Claviceps</taxon>
    </lineage>
</organism>
<comment type="caution">
    <text evidence="2">The sequence shown here is derived from an EMBL/GenBank/DDBJ whole genome shotgun (WGS) entry which is preliminary data.</text>
</comment>
<evidence type="ECO:0000313" key="3">
    <source>
        <dbReference type="Proteomes" id="UP000811619"/>
    </source>
</evidence>
<dbReference type="Proteomes" id="UP000811619">
    <property type="component" value="Unassembled WGS sequence"/>
</dbReference>
<sequence>MNGMIRSVTLAEYQVECVTTLLDLLLDTLLLILISFTLVEIGLKWHFYEALQSSSTSHTSPFSGINSIASAIQEDDPEENSAYVSIQRRNAYRLVGRLDILRDLCLNHDRKILSSKSIMTPTYILYHSLLCSSLRKYSYSCDVNLHNCRLTVLSGLKYRKFDSLPASAPLVSIDLKSIASISQHSSETCIFQTKMATQNHCCGSTS</sequence>
<accession>A0A8K0J736</accession>